<keyword evidence="4" id="KW-0067">ATP-binding</keyword>
<dbReference type="Gene3D" id="3.30.230.120">
    <property type="match status" value="1"/>
</dbReference>
<reference evidence="8 9" key="1">
    <citation type="submission" date="2024-09" db="EMBL/GenBank/DDBJ databases">
        <authorList>
            <person name="Sun Q."/>
            <person name="Mori K."/>
        </authorList>
    </citation>
    <scope>NUCLEOTIDE SEQUENCE [LARGE SCALE GENOMIC DNA]</scope>
    <source>
        <strain evidence="8 9">CCM 7706</strain>
    </source>
</reference>
<proteinExistence type="inferred from homology"/>
<evidence type="ECO:0000256" key="3">
    <source>
        <dbReference type="ARBA" id="ARBA00022777"/>
    </source>
</evidence>
<name>A0ABV6CRS8_9SPHN</name>
<protein>
    <recommendedName>
        <fullName evidence="10">GHMP kinase</fullName>
    </recommendedName>
</protein>
<comment type="similarity">
    <text evidence="5">Belongs to the GHMP kinase family.</text>
</comment>
<keyword evidence="2" id="KW-0547">Nucleotide-binding</keyword>
<dbReference type="InterPro" id="IPR001174">
    <property type="entry name" value="HddA/FKP"/>
</dbReference>
<comment type="caution">
    <text evidence="8">The sequence shown here is derived from an EMBL/GenBank/DDBJ whole genome shotgun (WGS) entry which is preliminary data.</text>
</comment>
<keyword evidence="3" id="KW-0418">Kinase</keyword>
<dbReference type="Proteomes" id="UP001589798">
    <property type="component" value="Unassembled WGS sequence"/>
</dbReference>
<dbReference type="PANTHER" id="PTHR32463">
    <property type="entry name" value="L-FUCOSE KINASE"/>
    <property type="match status" value="1"/>
</dbReference>
<accession>A0ABV6CRS8</accession>
<evidence type="ECO:0000313" key="8">
    <source>
        <dbReference type="EMBL" id="MFC0203443.1"/>
    </source>
</evidence>
<dbReference type="InterPro" id="IPR013750">
    <property type="entry name" value="GHMP_kinase_C_dom"/>
</dbReference>
<dbReference type="SUPFAM" id="SSF55060">
    <property type="entry name" value="GHMP Kinase, C-terminal domain"/>
    <property type="match status" value="1"/>
</dbReference>
<evidence type="ECO:0000313" key="9">
    <source>
        <dbReference type="Proteomes" id="UP001589798"/>
    </source>
</evidence>
<dbReference type="InterPro" id="IPR036554">
    <property type="entry name" value="GHMP_kinase_C_sf"/>
</dbReference>
<dbReference type="PIRSF" id="PIRSF036406">
    <property type="entry name" value="Hept_kin"/>
    <property type="match status" value="1"/>
</dbReference>
<evidence type="ECO:0000256" key="1">
    <source>
        <dbReference type="ARBA" id="ARBA00022679"/>
    </source>
</evidence>
<dbReference type="InterPro" id="IPR014606">
    <property type="entry name" value="Heptose_7-P_kinase"/>
</dbReference>
<evidence type="ECO:0000259" key="7">
    <source>
        <dbReference type="Pfam" id="PF08544"/>
    </source>
</evidence>
<dbReference type="Pfam" id="PF00288">
    <property type="entry name" value="GHMP_kinases_N"/>
    <property type="match status" value="1"/>
</dbReference>
<organism evidence="8 9">
    <name type="scientific">Novosphingobium soli</name>
    <dbReference type="NCBI Taxonomy" id="574956"/>
    <lineage>
        <taxon>Bacteria</taxon>
        <taxon>Pseudomonadati</taxon>
        <taxon>Pseudomonadota</taxon>
        <taxon>Alphaproteobacteria</taxon>
        <taxon>Sphingomonadales</taxon>
        <taxon>Sphingomonadaceae</taxon>
        <taxon>Novosphingobium</taxon>
    </lineage>
</organism>
<dbReference type="Pfam" id="PF08544">
    <property type="entry name" value="GHMP_kinases_C"/>
    <property type="match status" value="1"/>
</dbReference>
<gene>
    <name evidence="8" type="ORF">ACFFJC_04055</name>
</gene>
<feature type="domain" description="GHMP kinase C-terminal" evidence="7">
    <location>
        <begin position="229"/>
        <end position="305"/>
    </location>
</feature>
<dbReference type="EMBL" id="JBHLWK010000007">
    <property type="protein sequence ID" value="MFC0203443.1"/>
    <property type="molecule type" value="Genomic_DNA"/>
</dbReference>
<evidence type="ECO:0008006" key="10">
    <source>
        <dbReference type="Google" id="ProtNLM"/>
    </source>
</evidence>
<keyword evidence="9" id="KW-1185">Reference proteome</keyword>
<dbReference type="PRINTS" id="PR00960">
    <property type="entry name" value="LMBPPROTEIN"/>
</dbReference>
<keyword evidence="1" id="KW-0808">Transferase</keyword>
<dbReference type="InterPro" id="IPR006204">
    <property type="entry name" value="GHMP_kinase_N_dom"/>
</dbReference>
<dbReference type="InterPro" id="IPR052203">
    <property type="entry name" value="GHMP_Kinase-Related"/>
</dbReference>
<sequence>MIISQTPLRMSFVGGGSDLPAFYREHGGAVLSTAIDKYVYVSVNRKFDGGIRLAYSRTEEVTSIDEIDHELVRAAFAMRGMRGGVEITTTADIPSRGTGLGSSSTFTVGLLNVLSAYQGHHVSAEDLAAGSCEIEIERCAQPIGKQDQYAAAYGGLNLIEFHPDESVSVSPVIMKRDLRDLLEQRIIVFYTGITRSASAILANQSAETGSDAAKQATLKRMVELTYVLRDELCRGNIDSFGRILDENWALKKSLTAGISSSEIDDWYERAMGAGALGGKLLGAGQGGFMMFYAPRERHEDIANAVGLRQVSFGFEPLGSRILFYNPR</sequence>
<evidence type="ECO:0000259" key="6">
    <source>
        <dbReference type="Pfam" id="PF00288"/>
    </source>
</evidence>
<evidence type="ECO:0000256" key="5">
    <source>
        <dbReference type="ARBA" id="ARBA00038121"/>
    </source>
</evidence>
<evidence type="ECO:0000256" key="2">
    <source>
        <dbReference type="ARBA" id="ARBA00022741"/>
    </source>
</evidence>
<dbReference type="InterPro" id="IPR020568">
    <property type="entry name" value="Ribosomal_Su5_D2-typ_SF"/>
</dbReference>
<dbReference type="PANTHER" id="PTHR32463:SF0">
    <property type="entry name" value="L-FUCOSE KINASE"/>
    <property type="match status" value="1"/>
</dbReference>
<dbReference type="SUPFAM" id="SSF54211">
    <property type="entry name" value="Ribosomal protein S5 domain 2-like"/>
    <property type="match status" value="1"/>
</dbReference>
<dbReference type="RefSeq" id="WP_379486218.1">
    <property type="nucleotide sequence ID" value="NZ_JBHLWK010000007.1"/>
</dbReference>
<evidence type="ECO:0000256" key="4">
    <source>
        <dbReference type="ARBA" id="ARBA00022840"/>
    </source>
</evidence>
<feature type="domain" description="GHMP kinase N-terminal" evidence="6">
    <location>
        <begin position="77"/>
        <end position="155"/>
    </location>
</feature>